<dbReference type="AlphaFoldDB" id="A0A1M7Z4I8"/>
<accession>A0A1M7Z4I8</accession>
<dbReference type="PROSITE" id="PS51257">
    <property type="entry name" value="PROKAR_LIPOPROTEIN"/>
    <property type="match status" value="1"/>
</dbReference>
<evidence type="ECO:0000313" key="2">
    <source>
        <dbReference type="Proteomes" id="UP000184609"/>
    </source>
</evidence>
<protein>
    <recommendedName>
        <fullName evidence="3">Cache domain-containing protein</fullName>
    </recommendedName>
</protein>
<keyword evidence="2" id="KW-1185">Reference proteome</keyword>
<reference evidence="2" key="1">
    <citation type="submission" date="2016-12" db="EMBL/GenBank/DDBJ databases">
        <authorList>
            <person name="Varghese N."/>
            <person name="Submissions S."/>
        </authorList>
    </citation>
    <scope>NUCLEOTIDE SEQUENCE [LARGE SCALE GENOMIC DNA]</scope>
    <source>
        <strain evidence="2">DSM 25035</strain>
    </source>
</reference>
<dbReference type="OrthoDB" id="9770795at2"/>
<gene>
    <name evidence="1" type="ORF">SAMN04488108_0322</name>
</gene>
<dbReference type="Proteomes" id="UP000184609">
    <property type="component" value="Unassembled WGS sequence"/>
</dbReference>
<dbReference type="EMBL" id="FRXN01000001">
    <property type="protein sequence ID" value="SHO59722.1"/>
    <property type="molecule type" value="Genomic_DNA"/>
</dbReference>
<evidence type="ECO:0008006" key="3">
    <source>
        <dbReference type="Google" id="ProtNLM"/>
    </source>
</evidence>
<dbReference type="Gene3D" id="3.30.450.20">
    <property type="entry name" value="PAS domain"/>
    <property type="match status" value="1"/>
</dbReference>
<sequence>MKPGLIPFIIFLLLIFSCSEDKTHSLSEDKEKLTVLISSIEKQGNVLMEEMDLLADFYDSLVLNKENILQKITKDKYQFSGVYSNNTPDSDSLLSSVIILTTTPDFNKARDEVRYTNGLDSAFADLYYKYDLITQLYSNSASQISRVFPAYDVANILDPDLDVTAFNFFYEADLEHNPSKGSKWILDPYVDPAGKGWILSLVHPIYDQDFLSAVVGLDITIDNFIQEFLEDLNGDYLIVTGKGDIVGGNATAIEALSMPPLKNHVYRETIQSDNFRISDFNLFSSKSKEVRAMAKAFLLENQDNFEFIEEGFLTNAMCMRFSLIDWYAIKINFDN</sequence>
<proteinExistence type="predicted"/>
<dbReference type="STRING" id="1073327.SAMN04488108_0322"/>
<dbReference type="RefSeq" id="WP_073570000.1">
    <property type="nucleotide sequence ID" value="NZ_FRXN01000001.1"/>
</dbReference>
<organism evidence="1 2">
    <name type="scientific">Algoriphagus zhangzhouensis</name>
    <dbReference type="NCBI Taxonomy" id="1073327"/>
    <lineage>
        <taxon>Bacteria</taxon>
        <taxon>Pseudomonadati</taxon>
        <taxon>Bacteroidota</taxon>
        <taxon>Cytophagia</taxon>
        <taxon>Cytophagales</taxon>
        <taxon>Cyclobacteriaceae</taxon>
        <taxon>Algoriphagus</taxon>
    </lineage>
</organism>
<dbReference type="CDD" id="cd18773">
    <property type="entry name" value="PDC1_HK_sensor"/>
    <property type="match status" value="1"/>
</dbReference>
<evidence type="ECO:0000313" key="1">
    <source>
        <dbReference type="EMBL" id="SHO59722.1"/>
    </source>
</evidence>
<name>A0A1M7Z4I8_9BACT</name>